<protein>
    <recommendedName>
        <fullName evidence="13">Nickel/cobalt efflux system</fullName>
    </recommendedName>
</protein>
<keyword evidence="4 13" id="KW-0813">Transport</keyword>
<feature type="transmembrane region" description="Helical" evidence="13">
    <location>
        <begin position="256"/>
        <end position="275"/>
    </location>
</feature>
<evidence type="ECO:0000256" key="7">
    <source>
        <dbReference type="ARBA" id="ARBA00022692"/>
    </source>
</evidence>
<comment type="function">
    <text evidence="1">Efflux system for nickel and cobalt.</text>
</comment>
<evidence type="ECO:0000256" key="5">
    <source>
        <dbReference type="ARBA" id="ARBA00022475"/>
    </source>
</evidence>
<dbReference type="InterPro" id="IPR051224">
    <property type="entry name" value="NiCoT_RcnA"/>
</dbReference>
<keyword evidence="10" id="KW-0921">Nickel transport</keyword>
<evidence type="ECO:0000256" key="4">
    <source>
        <dbReference type="ARBA" id="ARBA00022448"/>
    </source>
</evidence>
<dbReference type="GO" id="GO:0032025">
    <property type="term" value="P:response to cobalt ion"/>
    <property type="evidence" value="ECO:0007669"/>
    <property type="project" value="TreeGrafter"/>
</dbReference>
<feature type="compositionally biased region" description="Basic residues" evidence="14">
    <location>
        <begin position="131"/>
        <end position="145"/>
    </location>
</feature>
<keyword evidence="11 13" id="KW-0472">Membrane</keyword>
<evidence type="ECO:0000256" key="11">
    <source>
        <dbReference type="ARBA" id="ARBA00023136"/>
    </source>
</evidence>
<keyword evidence="8 13" id="KW-1133">Transmembrane helix</keyword>
<comment type="subcellular location">
    <subcellularLocation>
        <location evidence="2 13">Cell membrane</location>
        <topology evidence="2 13">Multi-pass membrane protein</topology>
    </subcellularLocation>
</comment>
<accession>A0AAU7X5W3</accession>
<evidence type="ECO:0000256" key="14">
    <source>
        <dbReference type="SAM" id="MobiDB-lite"/>
    </source>
</evidence>
<evidence type="ECO:0000256" key="3">
    <source>
        <dbReference type="ARBA" id="ARBA00022426"/>
    </source>
</evidence>
<dbReference type="GO" id="GO:0010045">
    <property type="term" value="P:response to nickel cation"/>
    <property type="evidence" value="ECO:0007669"/>
    <property type="project" value="TreeGrafter"/>
</dbReference>
<dbReference type="PANTHER" id="PTHR40659:SF1">
    <property type="entry name" value="NICKEL_COBALT EFFLUX SYSTEM RCNA"/>
    <property type="match status" value="1"/>
</dbReference>
<feature type="transmembrane region" description="Helical" evidence="13">
    <location>
        <begin position="207"/>
        <end position="235"/>
    </location>
</feature>
<dbReference type="GO" id="GO:0046583">
    <property type="term" value="F:monoatomic cation efflux transmembrane transporter activity"/>
    <property type="evidence" value="ECO:0007669"/>
    <property type="project" value="TreeGrafter"/>
</dbReference>
<keyword evidence="3" id="KW-0171">Cobalt transport</keyword>
<keyword evidence="9" id="KW-0406">Ion transport</keyword>
<keyword evidence="5" id="KW-1003">Cell membrane</keyword>
<evidence type="ECO:0000256" key="1">
    <source>
        <dbReference type="ARBA" id="ARBA00002510"/>
    </source>
</evidence>
<evidence type="ECO:0000256" key="12">
    <source>
        <dbReference type="ARBA" id="ARBA00023285"/>
    </source>
</evidence>
<reference evidence="15" key="1">
    <citation type="submission" date="2024-06" db="EMBL/GenBank/DDBJ databases">
        <title>Methylostella associata gen. nov., sp. nov., a novel Ancalomicrobiaceae-affiliated facultatively methylotrophic bacteria that feed on methanotrophs of the genus Methylococcus.</title>
        <authorList>
            <person name="Saltykova V."/>
            <person name="Danilova O.V."/>
            <person name="Oshkin I.Y."/>
            <person name="Belova S.E."/>
            <person name="Pimenov N.V."/>
            <person name="Dedysh S.N."/>
        </authorList>
    </citation>
    <scope>NUCLEOTIDE SEQUENCE</scope>
    <source>
        <strain evidence="15">S20</strain>
    </source>
</reference>
<gene>
    <name evidence="15" type="ORF">ABS361_14175</name>
</gene>
<dbReference type="GO" id="GO:0006824">
    <property type="term" value="P:cobalt ion transport"/>
    <property type="evidence" value="ECO:0007669"/>
    <property type="project" value="UniProtKB-KW"/>
</dbReference>
<dbReference type="EMBL" id="CP158568">
    <property type="protein sequence ID" value="XBY43239.1"/>
    <property type="molecule type" value="Genomic_DNA"/>
</dbReference>
<dbReference type="PANTHER" id="PTHR40659">
    <property type="entry name" value="NICKEL/COBALT EFFLUX SYSTEM RCNA"/>
    <property type="match status" value="1"/>
</dbReference>
<proteinExistence type="inferred from homology"/>
<sequence>MPDIVALIQAGAANPWIYLPAAVLLGALHALEPGHSKSMMAAFIVAVRGTPAQAVLLGVSAAVGHTIVVWALAIVGLWLGDRLILDRAEPWLVLVSGLMVMGLAWRVLSLVHGHEHDHEHADEHDHDHPHDHAHHHDHHHHHGHDHAHAAAPAGLDPHAAAHARAIETSIRGRRVTNIDIAWFGFTGGLLPCPAAIAVLFICLQLKQFALGIGMVAAFSVGLAVTLVSVGLVAAWGTRVAAARMPQFDRLAGRLPYLSAGLIFVIGAIVTLRGLVELGVFG</sequence>
<evidence type="ECO:0000313" key="15">
    <source>
        <dbReference type="EMBL" id="XBY43239.1"/>
    </source>
</evidence>
<dbReference type="RefSeq" id="WP_407048338.1">
    <property type="nucleotide sequence ID" value="NZ_CP158568.1"/>
</dbReference>
<organism evidence="15">
    <name type="scientific">Methyloraptor flagellatus</name>
    <dbReference type="NCBI Taxonomy" id="3162530"/>
    <lineage>
        <taxon>Bacteria</taxon>
        <taxon>Pseudomonadati</taxon>
        <taxon>Pseudomonadota</taxon>
        <taxon>Alphaproteobacteria</taxon>
        <taxon>Hyphomicrobiales</taxon>
        <taxon>Ancalomicrobiaceae</taxon>
        <taxon>Methyloraptor</taxon>
    </lineage>
</organism>
<evidence type="ECO:0000256" key="9">
    <source>
        <dbReference type="ARBA" id="ARBA00023065"/>
    </source>
</evidence>
<evidence type="ECO:0000256" key="2">
    <source>
        <dbReference type="ARBA" id="ARBA00004651"/>
    </source>
</evidence>
<evidence type="ECO:0000256" key="8">
    <source>
        <dbReference type="ARBA" id="ARBA00022989"/>
    </source>
</evidence>
<dbReference type="AlphaFoldDB" id="A0AAU7X5W3"/>
<feature type="region of interest" description="Disordered" evidence="14">
    <location>
        <begin position="116"/>
        <end position="151"/>
    </location>
</feature>
<feature type="transmembrane region" description="Helical" evidence="13">
    <location>
        <begin position="180"/>
        <end position="201"/>
    </location>
</feature>
<keyword evidence="12" id="KW-0170">Cobalt</keyword>
<keyword evidence="6" id="KW-0533">Nickel</keyword>
<dbReference type="InterPro" id="IPR011541">
    <property type="entry name" value="Ni/Co_transpt_high_affinity"/>
</dbReference>
<dbReference type="GO" id="GO:0005886">
    <property type="term" value="C:plasma membrane"/>
    <property type="evidence" value="ECO:0007669"/>
    <property type="project" value="UniProtKB-SubCell"/>
</dbReference>
<evidence type="ECO:0000256" key="10">
    <source>
        <dbReference type="ARBA" id="ARBA00023112"/>
    </source>
</evidence>
<evidence type="ECO:0000256" key="13">
    <source>
        <dbReference type="RuleBase" id="RU362101"/>
    </source>
</evidence>
<dbReference type="NCBIfam" id="NF007454">
    <property type="entry name" value="PRK10019.1"/>
    <property type="match status" value="1"/>
</dbReference>
<feature type="transmembrane region" description="Helical" evidence="13">
    <location>
        <begin position="91"/>
        <end position="108"/>
    </location>
</feature>
<dbReference type="Pfam" id="PF03824">
    <property type="entry name" value="NicO"/>
    <property type="match status" value="1"/>
</dbReference>
<comment type="similarity">
    <text evidence="13">Belongs to the NiCoT transporter (TC 2.A.52) family.</text>
</comment>
<dbReference type="KEGG" id="mflg:ABS361_14175"/>
<feature type="transmembrane region" description="Helical" evidence="13">
    <location>
        <begin position="16"/>
        <end position="34"/>
    </location>
</feature>
<feature type="transmembrane region" description="Helical" evidence="13">
    <location>
        <begin position="55"/>
        <end position="79"/>
    </location>
</feature>
<feature type="compositionally biased region" description="Basic and acidic residues" evidence="14">
    <location>
        <begin position="116"/>
        <end position="130"/>
    </location>
</feature>
<dbReference type="GO" id="GO:0015099">
    <property type="term" value="F:nickel cation transmembrane transporter activity"/>
    <property type="evidence" value="ECO:0007669"/>
    <property type="project" value="UniProtKB-UniRule"/>
</dbReference>
<keyword evidence="7 13" id="KW-0812">Transmembrane</keyword>
<name>A0AAU7X5W3_9HYPH</name>
<evidence type="ECO:0000256" key="6">
    <source>
        <dbReference type="ARBA" id="ARBA00022596"/>
    </source>
</evidence>